<feature type="region of interest" description="Disordered" evidence="1">
    <location>
        <begin position="1221"/>
        <end position="1258"/>
    </location>
</feature>
<feature type="domain" description="FAS1" evidence="2">
    <location>
        <begin position="1065"/>
        <end position="1210"/>
    </location>
</feature>
<dbReference type="InterPro" id="IPR036378">
    <property type="entry name" value="FAS1_dom_sf"/>
</dbReference>
<feature type="compositionally biased region" description="Pro residues" evidence="1">
    <location>
        <begin position="680"/>
        <end position="695"/>
    </location>
</feature>
<feature type="compositionally biased region" description="Low complexity" evidence="1">
    <location>
        <begin position="1221"/>
        <end position="1237"/>
    </location>
</feature>
<protein>
    <submittedName>
        <fullName evidence="3">Surface containing fasciclin-like repeats</fullName>
    </submittedName>
</protein>
<feature type="region of interest" description="Disordered" evidence="1">
    <location>
        <begin position="1017"/>
        <end position="1061"/>
    </location>
</feature>
<feature type="domain" description="FAS1" evidence="2">
    <location>
        <begin position="121"/>
        <end position="294"/>
    </location>
</feature>
<feature type="compositionally biased region" description="Gly residues" evidence="1">
    <location>
        <begin position="696"/>
        <end position="718"/>
    </location>
</feature>
<feature type="region of interest" description="Disordered" evidence="1">
    <location>
        <begin position="677"/>
        <end position="740"/>
    </location>
</feature>
<dbReference type="InterPro" id="IPR050904">
    <property type="entry name" value="Adhesion/Biosynth-related"/>
</dbReference>
<accession>A0A2P6TZS4</accession>
<dbReference type="Pfam" id="PF02469">
    <property type="entry name" value="Fasciclin"/>
    <property type="match status" value="3"/>
</dbReference>
<proteinExistence type="predicted"/>
<comment type="caution">
    <text evidence="3">The sequence shown here is derived from an EMBL/GenBank/DDBJ whole genome shotgun (WGS) entry which is preliminary data.</text>
</comment>
<feature type="region of interest" description="Disordered" evidence="1">
    <location>
        <begin position="461"/>
        <end position="507"/>
    </location>
</feature>
<evidence type="ECO:0000256" key="1">
    <source>
        <dbReference type="SAM" id="MobiDB-lite"/>
    </source>
</evidence>
<feature type="domain" description="FAS1" evidence="2">
    <location>
        <begin position="403"/>
        <end position="595"/>
    </location>
</feature>
<keyword evidence="4" id="KW-1185">Reference proteome</keyword>
<dbReference type="EMBL" id="LHPG02000003">
    <property type="protein sequence ID" value="PRW59569.1"/>
    <property type="molecule type" value="Genomic_DNA"/>
</dbReference>
<dbReference type="Gene3D" id="2.30.180.10">
    <property type="entry name" value="FAS1 domain"/>
    <property type="match status" value="4"/>
</dbReference>
<evidence type="ECO:0000313" key="4">
    <source>
        <dbReference type="Proteomes" id="UP000239899"/>
    </source>
</evidence>
<feature type="domain" description="FAS1" evidence="2">
    <location>
        <begin position="1254"/>
        <end position="1408"/>
    </location>
</feature>
<dbReference type="OrthoDB" id="511707at2759"/>
<dbReference type="SUPFAM" id="SSF82153">
    <property type="entry name" value="FAS1 domain"/>
    <property type="match status" value="5"/>
</dbReference>
<dbReference type="PROSITE" id="PS50213">
    <property type="entry name" value="FAS1"/>
    <property type="match status" value="4"/>
</dbReference>
<evidence type="ECO:0000259" key="2">
    <source>
        <dbReference type="PROSITE" id="PS50213"/>
    </source>
</evidence>
<organism evidence="3 4">
    <name type="scientific">Chlorella sorokiniana</name>
    <name type="common">Freshwater green alga</name>
    <dbReference type="NCBI Taxonomy" id="3076"/>
    <lineage>
        <taxon>Eukaryota</taxon>
        <taxon>Viridiplantae</taxon>
        <taxon>Chlorophyta</taxon>
        <taxon>core chlorophytes</taxon>
        <taxon>Trebouxiophyceae</taxon>
        <taxon>Chlorellales</taxon>
        <taxon>Chlorellaceae</taxon>
        <taxon>Chlorella clade</taxon>
        <taxon>Chlorella</taxon>
    </lineage>
</organism>
<gene>
    <name evidence="3" type="ORF">C2E21_1850</name>
</gene>
<feature type="compositionally biased region" description="Gly residues" evidence="1">
    <location>
        <begin position="1238"/>
        <end position="1253"/>
    </location>
</feature>
<dbReference type="GO" id="GO:0005615">
    <property type="term" value="C:extracellular space"/>
    <property type="evidence" value="ECO:0007669"/>
    <property type="project" value="TreeGrafter"/>
</dbReference>
<evidence type="ECO:0000313" key="3">
    <source>
        <dbReference type="EMBL" id="PRW59569.1"/>
    </source>
</evidence>
<name>A0A2P6TZS4_CHLSO</name>
<dbReference type="InterPro" id="IPR000782">
    <property type="entry name" value="FAS1_domain"/>
</dbReference>
<dbReference type="SMART" id="SM00554">
    <property type="entry name" value="FAS1"/>
    <property type="match status" value="5"/>
</dbReference>
<feature type="compositionally biased region" description="Low complexity" evidence="1">
    <location>
        <begin position="461"/>
        <end position="506"/>
    </location>
</feature>
<dbReference type="PANTHER" id="PTHR10900:SF77">
    <property type="entry name" value="FI19380P1"/>
    <property type="match status" value="1"/>
</dbReference>
<reference evidence="3 4" key="1">
    <citation type="journal article" date="2018" name="Plant J.">
        <title>Genome sequences of Chlorella sorokiniana UTEX 1602 and Micractinium conductrix SAG 241.80: implications to maltose excretion by a green alga.</title>
        <authorList>
            <person name="Arriola M.B."/>
            <person name="Velmurugan N."/>
            <person name="Zhang Y."/>
            <person name="Plunkett M.H."/>
            <person name="Hondzo H."/>
            <person name="Barney B.M."/>
        </authorList>
    </citation>
    <scope>NUCLEOTIDE SEQUENCE [LARGE SCALE GENOMIC DNA]</scope>
    <source>
        <strain evidence="4">UTEX 1602</strain>
    </source>
</reference>
<sequence>MAGVALSPPAAAPAASPPASAPAAPPASCTCTDQLAPGYPSCQALRDAGSCFDAWVLSGGHCQITCGRCTCPGVCFCTDIPPSGSEFLCSQQAAWGKCQTDVQSYLRQAGAWTAAGCSTTDLNLFSSLLALSGFNFTSAAANLTGSPTPATDGASNSSGGGNSTAADAAAAAAAAPMFSVFVPNNGAMRAFLSREGLSEAQLLGSTQQLRSLAAYHATLQPLAFADLARFPPGGQQVETQLPDALLTISSTGPASEANGSTPIIKIGGYASTANLLRSNILICKAVVHVVDTVLLPSSPLSTIVPYSVALEGLSPRAAPAAAAPAAAPGAEAAPVPAGESAIREALAQQRQEQEEQRRAQSVELIPAPAVEAASGQGVLTVLSANASLASGTTAARFTAANCPSNPLIALQLRNDTGAFAKLLQAAAVPWLEDPSADVTVLAPTDLAMQRSALQVAAFQGPAAGSNASSPDSAPSNATSGGASSSANATNPSAAGASTGNATSDSTPHASASQLASIYILPRAFSLAQLAALDGQVVQTQAGDQWQLSVHAAPSPSGAPAAITLSINGTNTSATILDDLSTCQNRSAVYVINSTLHEPLASAIAGKNCSTTLQEAIRSQAGAVRFMAPQTNWSTVLLDPRSNFTVFVPSEAGFRANAELAFNSTSAWMDPALVPADAKLLPPPGSPGGGPMPPPGGGGADGPGGPPGGGNSTSGGPGGSGPPPGGPPGGGSGPPAVGGLPPGLSMEAWNCLGGYMFVQGGMTAADLAARNSSQLETGCAGHSLIVNVLPPDKAGAEQQIKLLGEDGAVANITAGPFRSCSGGSVFVIDGPITPLPPRNASKPGPAPCAPSVSAAVKQAQLPSNLWLNFFHAAGLAQEANDSSAEGTWFVLSDAALKARIAVGLTENWVGSPLQDPALLKALGSFHILPGKGKTLADLRALNGTSLATANPDHNLTVEVLPHAQPTGTDVYMVAPGGSTAILEADLAVCGGRAVVHIINDTLRFTPGTEATAAATGSAALKPGAGPTAPAPEAAPGTKAAAAPGPAAESLVPAGEPAAEAADGQGCKTFRQVVADTPAFGVFRGTPPAALGEIENLIPVNSSLVLPSGESLARTLASFPPGVQEALYGSAEALRALAAFNLFTPALRAEEMVDGQKLPTLAFNAQGERLYYTVKRPPGGQVTLVGPSNEARIIYPDLATCKGYIHVVDTPLLPLTPEQLVAGTALPQPGGGPTQPSTAGQGGGAGASTGGGGGNCVPTGQLFQSTPEFSSWARMVNASGVLAQFGDPSAALSQATILVPTNEAMAAAPAEVKALFSNPNATAALLAYQTLEGVHHVADLVDGQRLATFARDAQGNRLNVTVRISPKAAAATGSNRTSQVSFEGASNTANVIAGDLPVCSGAAHAIDAVLLPVAAPAGPPAVEAAGGGSG</sequence>
<dbReference type="Proteomes" id="UP000239899">
    <property type="component" value="Unassembled WGS sequence"/>
</dbReference>
<dbReference type="PANTHER" id="PTHR10900">
    <property type="entry name" value="PERIOSTIN-RELATED"/>
    <property type="match status" value="1"/>
</dbReference>